<protein>
    <recommendedName>
        <fullName evidence="5 11">Adenylate cyclase</fullName>
        <ecNumber evidence="4 11">4.6.1.1</ecNumber>
    </recommendedName>
</protein>
<comment type="similarity">
    <text evidence="3 12">Belongs to the adenylyl cyclase class-1 family.</text>
</comment>
<evidence type="ECO:0000256" key="6">
    <source>
        <dbReference type="ARBA" id="ARBA00022490"/>
    </source>
</evidence>
<evidence type="ECO:0000313" key="15">
    <source>
        <dbReference type="Proteomes" id="UP000294841"/>
    </source>
</evidence>
<comment type="subcellular location">
    <subcellularLocation>
        <location evidence="2 11">Cytoplasm</location>
    </subcellularLocation>
</comment>
<dbReference type="GO" id="GO:0005524">
    <property type="term" value="F:ATP binding"/>
    <property type="evidence" value="ECO:0007669"/>
    <property type="project" value="UniProtKB-KW"/>
</dbReference>
<dbReference type="Pfam" id="PF01295">
    <property type="entry name" value="Adenylate_cycl"/>
    <property type="match status" value="1"/>
</dbReference>
<evidence type="ECO:0000256" key="12">
    <source>
        <dbReference type="RuleBase" id="RU004184"/>
    </source>
</evidence>
<dbReference type="GO" id="GO:0006171">
    <property type="term" value="P:cAMP biosynthetic process"/>
    <property type="evidence" value="ECO:0007669"/>
    <property type="project" value="UniProtKB-KW"/>
</dbReference>
<dbReference type="InterPro" id="IPR000274">
    <property type="entry name" value="Adenylate_cyclase_1"/>
</dbReference>
<evidence type="ECO:0000256" key="3">
    <source>
        <dbReference type="ARBA" id="ARBA00007901"/>
    </source>
</evidence>
<dbReference type="PIRSF" id="PIRSF001444">
    <property type="entry name" value="Adenylate_cycl"/>
    <property type="match status" value="1"/>
</dbReference>
<dbReference type="Pfam" id="PF12633">
    <property type="entry name" value="Adenyl_cycl_N"/>
    <property type="match status" value="1"/>
</dbReference>
<feature type="domain" description="Adenylate cyclase class-I N-terminal" evidence="13">
    <location>
        <begin position="25"/>
        <end position="224"/>
    </location>
</feature>
<gene>
    <name evidence="14" type="ORF">EV697_10434</name>
</gene>
<evidence type="ECO:0000256" key="2">
    <source>
        <dbReference type="ARBA" id="ARBA00004496"/>
    </source>
</evidence>
<name>A0A4R2MSU6_9PAST</name>
<keyword evidence="10 11" id="KW-0456">Lyase</keyword>
<dbReference type="NCBIfam" id="NF006978">
    <property type="entry name" value="PRK09450.1-2"/>
    <property type="match status" value="1"/>
</dbReference>
<dbReference type="GO" id="GO:0004016">
    <property type="term" value="F:adenylate cyclase activity"/>
    <property type="evidence" value="ECO:0007669"/>
    <property type="project" value="UniProtKB-EC"/>
</dbReference>
<dbReference type="PANTHER" id="PTHR38760">
    <property type="entry name" value="ADENYLATE CYCLASE"/>
    <property type="match status" value="1"/>
</dbReference>
<dbReference type="EMBL" id="SLXI01000004">
    <property type="protein sequence ID" value="TCP12229.1"/>
    <property type="molecule type" value="Genomic_DNA"/>
</dbReference>
<accession>A0A4R2MSU6</accession>
<evidence type="ECO:0000256" key="8">
    <source>
        <dbReference type="ARBA" id="ARBA00022840"/>
    </source>
</evidence>
<dbReference type="SUPFAM" id="SSF81301">
    <property type="entry name" value="Nucleotidyltransferase"/>
    <property type="match status" value="1"/>
</dbReference>
<evidence type="ECO:0000256" key="5">
    <source>
        <dbReference type="ARBA" id="ARBA00021420"/>
    </source>
</evidence>
<dbReference type="GO" id="GO:0005737">
    <property type="term" value="C:cytoplasm"/>
    <property type="evidence" value="ECO:0007669"/>
    <property type="project" value="UniProtKB-SubCell"/>
</dbReference>
<evidence type="ECO:0000256" key="10">
    <source>
        <dbReference type="ARBA" id="ARBA00023239"/>
    </source>
</evidence>
<evidence type="ECO:0000256" key="7">
    <source>
        <dbReference type="ARBA" id="ARBA00022741"/>
    </source>
</evidence>
<dbReference type="Gene3D" id="3.30.460.10">
    <property type="entry name" value="Beta Polymerase, domain 2"/>
    <property type="match status" value="1"/>
</dbReference>
<keyword evidence="8" id="KW-0067">ATP-binding</keyword>
<comment type="catalytic activity">
    <reaction evidence="1 11">
        <text>ATP = 3',5'-cyclic AMP + diphosphate</text>
        <dbReference type="Rhea" id="RHEA:15389"/>
        <dbReference type="ChEBI" id="CHEBI:30616"/>
        <dbReference type="ChEBI" id="CHEBI:33019"/>
        <dbReference type="ChEBI" id="CHEBI:58165"/>
        <dbReference type="EC" id="4.6.1.1"/>
    </reaction>
</comment>
<sequence length="855" mass="100426">MIYNTSNDRVIEVNFRLEYSLKNNLDNAKKNVEYLDRLRFNRAISSSSKEFQQVLQLITLLLHINHPSLDGYVENVPCGIDKFQLSIYQQKYLQNNLPVDVYSEILHKLNSKQKKPTILGVYIMGSVASISQTPSSDLDIWICHPNNLSIAKKKLLSQKMMLLQKWANNLGVDITLYLMTQQHFKNFRNTEPLTINNSGSAQHMLLLDEFYRSAIRIAGKPLLWLHLDVENEQEYEQSVQQLVDNKVINLNDWVDFGGLGAFSANEYFGASLWQLYKGIDAPYKSVLKILLLETYSSEYPRTHLIAKEFKQKLLHNKFDFHFDPYLTMLDRVSQYLTSLNEKKRLDFIRRCFYMKANEFVENTEIELKLNWRFNYLKKLTKEWEWSEKTIANLNQHKHWKIKKAKESHNNLIQYLMFSYRNLMYFARKHKLDANIVPQDISILTRKLYTSFEDLPGKVTLLNQALASDLSEEHLTFIEVQNHKSCKAGWYLINQQPNIQGFHQRRYTEYSENLNKLVNWAYFNGLLTSRTNLHISSQTVSLEKLRHFVADLRLSFPLRRISTSNEELNQQCEIKNLSVIVNLTKDPTQYLQQPKSNIFASDLFSFGPTEESLVGSIDLTYRNVWNEIRTLHFEGENAILLALKVLSNKIYRGSKRLETVNVFCYSQYYQNTLRNIVSALVNKCINIQIGTVDIPKNNLLRVAGKNWQFFFEDRGISLQEIHTVPNKKNELDETLHTLIEEKESQMIQNKRNYPYEIDAFASEGFLQFFFEDNEKGKFNVYILDENNHIEVYYNCEGKKEQKIAEINHIYHSASLDENNNPYKIVQHNFNYPQFYQLLSNNGEKRIVPFHSKLVSS</sequence>
<keyword evidence="6" id="KW-0963">Cytoplasm</keyword>
<keyword evidence="15" id="KW-1185">Reference proteome</keyword>
<dbReference type="Proteomes" id="UP000294841">
    <property type="component" value="Unassembled WGS sequence"/>
</dbReference>
<dbReference type="EC" id="4.6.1.1" evidence="4 11"/>
<evidence type="ECO:0000256" key="11">
    <source>
        <dbReference type="RuleBase" id="RU000604"/>
    </source>
</evidence>
<evidence type="ECO:0000313" key="14">
    <source>
        <dbReference type="EMBL" id="TCP12229.1"/>
    </source>
</evidence>
<proteinExistence type="inferred from homology"/>
<dbReference type="InterPro" id="IPR024686">
    <property type="entry name" value="Adenylate_cyclase_1_CS"/>
</dbReference>
<dbReference type="PANTHER" id="PTHR38760:SF1">
    <property type="entry name" value="ADENYLATE CYCLASE"/>
    <property type="match status" value="1"/>
</dbReference>
<keyword evidence="9 11" id="KW-0115">cAMP biosynthesis</keyword>
<reference evidence="14 15" key="1">
    <citation type="submission" date="2019-03" db="EMBL/GenBank/DDBJ databases">
        <title>Genomic Encyclopedia of Type Strains, Phase IV (KMG-IV): sequencing the most valuable type-strain genomes for metagenomic binning, comparative biology and taxonomic classification.</title>
        <authorList>
            <person name="Goeker M."/>
        </authorList>
    </citation>
    <scope>NUCLEOTIDE SEQUENCE [LARGE SCALE GENOMIC DNA]</scope>
    <source>
        <strain evidence="14 15">DSM 28231</strain>
    </source>
</reference>
<dbReference type="InterPro" id="IPR024685">
    <property type="entry name" value="Adenylate_cyclase_1_N"/>
</dbReference>
<organism evidence="14 15">
    <name type="scientific">Bisgaardia hudsonensis</name>
    <dbReference type="NCBI Taxonomy" id="109472"/>
    <lineage>
        <taxon>Bacteria</taxon>
        <taxon>Pseudomonadati</taxon>
        <taxon>Pseudomonadota</taxon>
        <taxon>Gammaproteobacteria</taxon>
        <taxon>Pasteurellales</taxon>
        <taxon>Pasteurellaceae</taxon>
        <taxon>Bisgaardia</taxon>
    </lineage>
</organism>
<dbReference type="PROSITE" id="PS01092">
    <property type="entry name" value="ADENYLATE_CYCLASE_1_1"/>
    <property type="match status" value="1"/>
</dbReference>
<dbReference type="PROSITE" id="PS01093">
    <property type="entry name" value="ADENYLATE_CYCLASE_1_2"/>
    <property type="match status" value="1"/>
</dbReference>
<evidence type="ECO:0000256" key="1">
    <source>
        <dbReference type="ARBA" id="ARBA00001593"/>
    </source>
</evidence>
<evidence type="ECO:0000259" key="13">
    <source>
        <dbReference type="Pfam" id="PF12633"/>
    </source>
</evidence>
<evidence type="ECO:0000256" key="4">
    <source>
        <dbReference type="ARBA" id="ARBA00012201"/>
    </source>
</evidence>
<dbReference type="InterPro" id="IPR043519">
    <property type="entry name" value="NT_sf"/>
</dbReference>
<dbReference type="AlphaFoldDB" id="A0A4R2MSU6"/>
<comment type="caution">
    <text evidence="14">The sequence shown here is derived from an EMBL/GenBank/DDBJ whole genome shotgun (WGS) entry which is preliminary data.</text>
</comment>
<keyword evidence="7" id="KW-0547">Nucleotide-binding</keyword>
<evidence type="ECO:0000256" key="9">
    <source>
        <dbReference type="ARBA" id="ARBA00022998"/>
    </source>
</evidence>